<keyword evidence="4" id="KW-0472">Membrane</keyword>
<proteinExistence type="predicted"/>
<dbReference type="EnsemblPlants" id="AUR62020218-RA">
    <property type="protein sequence ID" value="AUR62020218-RA:cds"/>
    <property type="gene ID" value="AUR62020218"/>
</dbReference>
<dbReference type="GO" id="GO:0016757">
    <property type="term" value="F:glycosyltransferase activity"/>
    <property type="evidence" value="ECO:0007669"/>
    <property type="project" value="UniProtKB-KW"/>
</dbReference>
<evidence type="ECO:0000256" key="3">
    <source>
        <dbReference type="ARBA" id="ARBA00022679"/>
    </source>
</evidence>
<name>A0A803LXL7_CHEQI</name>
<keyword evidence="7" id="KW-1185">Reference proteome</keyword>
<reference evidence="6" key="2">
    <citation type="submission" date="2021-03" db="UniProtKB">
        <authorList>
            <consortium name="EnsemblPlants"/>
        </authorList>
    </citation>
    <scope>IDENTIFICATION</scope>
</reference>
<dbReference type="PANTHER" id="PTHR31042:SF140">
    <property type="entry name" value="CORE-2_I-BRANCHING BETA-1,6-N-ACETYLGLUCOSAMINYLTRANSFERASE FAMILY PROTEIN"/>
    <property type="match status" value="1"/>
</dbReference>
<dbReference type="GO" id="GO:0016020">
    <property type="term" value="C:membrane"/>
    <property type="evidence" value="ECO:0007669"/>
    <property type="project" value="UniProtKB-SubCell"/>
</dbReference>
<keyword evidence="3" id="KW-0808">Transferase</keyword>
<dbReference type="Proteomes" id="UP000596660">
    <property type="component" value="Unplaced"/>
</dbReference>
<reference evidence="6" key="1">
    <citation type="journal article" date="2017" name="Nature">
        <title>The genome of Chenopodium quinoa.</title>
        <authorList>
            <person name="Jarvis D.E."/>
            <person name="Ho Y.S."/>
            <person name="Lightfoot D.J."/>
            <person name="Schmoeckel S.M."/>
            <person name="Li B."/>
            <person name="Borm T.J.A."/>
            <person name="Ohyanagi H."/>
            <person name="Mineta K."/>
            <person name="Michell C.T."/>
            <person name="Saber N."/>
            <person name="Kharbatia N.M."/>
            <person name="Rupper R.R."/>
            <person name="Sharp A.R."/>
            <person name="Dally N."/>
            <person name="Boughton B.A."/>
            <person name="Woo Y.H."/>
            <person name="Gao G."/>
            <person name="Schijlen E.G.W.M."/>
            <person name="Guo X."/>
            <person name="Momin A.A."/>
            <person name="Negrao S."/>
            <person name="Al-Babili S."/>
            <person name="Gehring C."/>
            <person name="Roessner U."/>
            <person name="Jung C."/>
            <person name="Murphy K."/>
            <person name="Arold S.T."/>
            <person name="Gojobori T."/>
            <person name="van der Linden C.G."/>
            <person name="van Loo E.N."/>
            <person name="Jellen E.N."/>
            <person name="Maughan P.J."/>
            <person name="Tester M."/>
        </authorList>
    </citation>
    <scope>NUCLEOTIDE SEQUENCE [LARGE SCALE GENOMIC DNA]</scope>
    <source>
        <strain evidence="6">cv. PI 614886</strain>
    </source>
</reference>
<evidence type="ECO:0000256" key="1">
    <source>
        <dbReference type="ARBA" id="ARBA00004606"/>
    </source>
</evidence>
<dbReference type="InterPro" id="IPR003406">
    <property type="entry name" value="Glyco_trans_14"/>
</dbReference>
<keyword evidence="2" id="KW-0328">Glycosyltransferase</keyword>
<evidence type="ECO:0000256" key="5">
    <source>
        <dbReference type="ARBA" id="ARBA00023180"/>
    </source>
</evidence>
<dbReference type="PANTHER" id="PTHR31042">
    <property type="entry name" value="CORE-2/I-BRANCHING BETA-1,6-N-ACETYLGLUCOSAMINYLTRANSFERASE FAMILY PROTEIN-RELATED"/>
    <property type="match status" value="1"/>
</dbReference>
<dbReference type="Pfam" id="PF02485">
    <property type="entry name" value="Branch"/>
    <property type="match status" value="1"/>
</dbReference>
<dbReference type="AlphaFoldDB" id="A0A803LXL7"/>
<dbReference type="Gramene" id="AUR62020218-RA">
    <property type="protein sequence ID" value="AUR62020218-RA:cds"/>
    <property type="gene ID" value="AUR62020218"/>
</dbReference>
<evidence type="ECO:0000313" key="7">
    <source>
        <dbReference type="Proteomes" id="UP000596660"/>
    </source>
</evidence>
<evidence type="ECO:0000313" key="6">
    <source>
        <dbReference type="EnsemblPlants" id="AUR62020218-RA:cds"/>
    </source>
</evidence>
<dbReference type="OMA" id="KGCTHFT"/>
<dbReference type="InterPro" id="IPR044174">
    <property type="entry name" value="BC10-like"/>
</dbReference>
<keyword evidence="5" id="KW-0325">Glycoprotein</keyword>
<evidence type="ECO:0000256" key="2">
    <source>
        <dbReference type="ARBA" id="ARBA00022676"/>
    </source>
</evidence>
<sequence length="423" mass="48570">MIEIPSTPVPGNKEPSSNQMTTTVVANESEIKKFDPNGDFKFGWVIYYTNESIEVRLGNAYVYSLNLGYWREVVSASLCFGTRSCSIYLDGVHVNGVIHWNGIRLPGAIDFDPELFHWMKLITVPKNGRECLGLGSHNPTLKIAFLFLTHTDLFFSPLWDRFFNTSSPKLFNIYVHADPDSHLKDPGGFFDARFIPSKHTERSSATLISAAKRLMATAILDDPLNFYFALVSQSCIPLHSFDYVYKTLLGGGSKGNAFGFRHVRHKSFIEILDNETILPSRYVARGKNVMMPEVPFDQFRVGSQFFVLTKKHALMVLKDRKLWRKFRLPCYKTESCYPEEHYFPTLLNMKDPNGCTQYTLTRVNWTDSVNGHPHMYRPPEVSPELIYTLRQSNYTHDYLFARKFSPDCLKPLMEMADTVIFND</sequence>
<organism evidence="6 7">
    <name type="scientific">Chenopodium quinoa</name>
    <name type="common">Quinoa</name>
    <dbReference type="NCBI Taxonomy" id="63459"/>
    <lineage>
        <taxon>Eukaryota</taxon>
        <taxon>Viridiplantae</taxon>
        <taxon>Streptophyta</taxon>
        <taxon>Embryophyta</taxon>
        <taxon>Tracheophyta</taxon>
        <taxon>Spermatophyta</taxon>
        <taxon>Magnoliopsida</taxon>
        <taxon>eudicotyledons</taxon>
        <taxon>Gunneridae</taxon>
        <taxon>Pentapetalae</taxon>
        <taxon>Caryophyllales</taxon>
        <taxon>Chenopodiaceae</taxon>
        <taxon>Chenopodioideae</taxon>
        <taxon>Atripliceae</taxon>
        <taxon>Chenopodium</taxon>
    </lineage>
</organism>
<protein>
    <submittedName>
        <fullName evidence="6">Uncharacterized protein</fullName>
    </submittedName>
</protein>
<comment type="subcellular location">
    <subcellularLocation>
        <location evidence="1">Membrane</location>
        <topology evidence="1">Single-pass type II membrane protein</topology>
    </subcellularLocation>
</comment>
<accession>A0A803LXL7</accession>
<evidence type="ECO:0000256" key="4">
    <source>
        <dbReference type="ARBA" id="ARBA00023136"/>
    </source>
</evidence>